<dbReference type="OMA" id="QGNCLSI"/>
<feature type="compositionally biased region" description="Polar residues" evidence="2">
    <location>
        <begin position="416"/>
        <end position="426"/>
    </location>
</feature>
<dbReference type="AlphaFoldDB" id="E1ZWL8"/>
<keyword evidence="3" id="KW-0489">Methyltransferase</keyword>
<dbReference type="GO" id="GO:0004719">
    <property type="term" value="F:protein-L-isoaspartate (D-aspartate) O-methyltransferase activity"/>
    <property type="evidence" value="ECO:0007669"/>
    <property type="project" value="InterPro"/>
</dbReference>
<evidence type="ECO:0000313" key="4">
    <source>
        <dbReference type="Proteomes" id="UP000000311"/>
    </source>
</evidence>
<dbReference type="InParanoid" id="E1ZWL8"/>
<proteinExistence type="inferred from homology"/>
<feature type="compositionally biased region" description="Low complexity" evidence="2">
    <location>
        <begin position="463"/>
        <end position="484"/>
    </location>
</feature>
<dbReference type="Proteomes" id="UP000000311">
    <property type="component" value="Unassembled WGS sequence"/>
</dbReference>
<dbReference type="InterPro" id="IPR029063">
    <property type="entry name" value="SAM-dependent_MTases_sf"/>
</dbReference>
<dbReference type="PANTHER" id="PTHR11579">
    <property type="entry name" value="PROTEIN-L-ISOASPARTATE O-METHYLTRANSFERASE"/>
    <property type="match status" value="1"/>
</dbReference>
<accession>E1ZWL8</accession>
<keyword evidence="3" id="KW-0808">Transferase</keyword>
<evidence type="ECO:0000313" key="3">
    <source>
        <dbReference type="EMBL" id="EFN74455.1"/>
    </source>
</evidence>
<dbReference type="KEGG" id="cfo:105250990"/>
<feature type="compositionally biased region" description="Low complexity" evidence="2">
    <location>
        <begin position="376"/>
        <end position="398"/>
    </location>
</feature>
<dbReference type="STRING" id="104421.E1ZWL8"/>
<dbReference type="EMBL" id="GL434853">
    <property type="protein sequence ID" value="EFN74455.1"/>
    <property type="molecule type" value="Genomic_DNA"/>
</dbReference>
<name>E1ZWL8_CAMFO</name>
<reference evidence="3 4" key="1">
    <citation type="journal article" date="2010" name="Science">
        <title>Genomic comparison of the ants Camponotus floridanus and Harpegnathos saltator.</title>
        <authorList>
            <person name="Bonasio R."/>
            <person name="Zhang G."/>
            <person name="Ye C."/>
            <person name="Mutti N.S."/>
            <person name="Fang X."/>
            <person name="Qin N."/>
            <person name="Donahue G."/>
            <person name="Yang P."/>
            <person name="Li Q."/>
            <person name="Li C."/>
            <person name="Zhang P."/>
            <person name="Huang Z."/>
            <person name="Berger S.L."/>
            <person name="Reinberg D."/>
            <person name="Wang J."/>
            <person name="Liebig J."/>
        </authorList>
    </citation>
    <scope>NUCLEOTIDE SEQUENCE [LARGE SCALE GENOMIC DNA]</scope>
    <source>
        <strain evidence="4">C129</strain>
    </source>
</reference>
<dbReference type="OrthoDB" id="10257972at2759"/>
<keyword evidence="4" id="KW-1185">Reference proteome</keyword>
<dbReference type="GO" id="GO:0032259">
    <property type="term" value="P:methylation"/>
    <property type="evidence" value="ECO:0007669"/>
    <property type="project" value="UniProtKB-KW"/>
</dbReference>
<dbReference type="InterPro" id="IPR000682">
    <property type="entry name" value="PCMT"/>
</dbReference>
<feature type="compositionally biased region" description="Basic and acidic residues" evidence="2">
    <location>
        <begin position="344"/>
        <end position="358"/>
    </location>
</feature>
<sequence>MGGAVSSGQDNDELVDNLMVSGYIRTKKVEQVFRAVDRADYVLSSCREGAYKDLAWKHGNIHLSAPCIYSEVLEGLSLEPGLSFLNLGSGTGYLSTMAGLILQQHGTNHGIELHEDCLKYAYEKLEEFKQKSLALNEFDFCEPIFIQGNCLSVIPGRQYDRVYCGAGCPESHEAFIKQFVRVGGILVMPYKDELLRVQRMDENVWTQYTMLPVSFATLVIPPASEHNLFHLPECNPLPLQELCRGKIRYYLRQNIWREHPDLETEKPIVPVQQRQNPQQRTLRRFVIPIFEESDEALTDDEQEIGRARFLLNARLADAHPGEAITTTLQLVRAVIQPNQNDSEENQRVLRNVSEDTRDTAMTTSFHVRQQRRKSSVKNSSSSTSTDGTSAAGHSSSTVNADINDNNNEQGERDAGKSTTAYSNMSDSDSDAEQENAFVQRKKIAKREKTDSGIVDDINFSNEDGSSSSNTNHSDSDITDTTDTGDAMDLVLPDTYNSCRTTCSRSSKDSTSRKNATVVHFVDSNAFAAYMWEKIQQLPLPFSIKLYMNYNRKV</sequence>
<dbReference type="GO" id="GO:0005737">
    <property type="term" value="C:cytoplasm"/>
    <property type="evidence" value="ECO:0007669"/>
    <property type="project" value="TreeGrafter"/>
</dbReference>
<evidence type="ECO:0000256" key="2">
    <source>
        <dbReference type="SAM" id="MobiDB-lite"/>
    </source>
</evidence>
<gene>
    <name evidence="3" type="ORF">EAG_08909</name>
</gene>
<dbReference type="SUPFAM" id="SSF53335">
    <property type="entry name" value="S-adenosyl-L-methionine-dependent methyltransferases"/>
    <property type="match status" value="1"/>
</dbReference>
<feature type="compositionally biased region" description="Polar residues" evidence="2">
    <location>
        <begin position="399"/>
        <end position="408"/>
    </location>
</feature>
<comment type="similarity">
    <text evidence="1">Belongs to the methyltransferase superfamily. L-isoaspartyl/D-aspartyl protein methyltransferase family.</text>
</comment>
<feature type="region of interest" description="Disordered" evidence="2">
    <location>
        <begin position="339"/>
        <end position="435"/>
    </location>
</feature>
<dbReference type="PANTHER" id="PTHR11579:SF9">
    <property type="entry name" value="PROTEIN-L-ISOASPARTATE O-METHYLTRANSFERASE"/>
    <property type="match status" value="1"/>
</dbReference>
<feature type="region of interest" description="Disordered" evidence="2">
    <location>
        <begin position="454"/>
        <end position="486"/>
    </location>
</feature>
<dbReference type="Gene3D" id="3.40.50.150">
    <property type="entry name" value="Vaccinia Virus protein VP39"/>
    <property type="match status" value="1"/>
</dbReference>
<dbReference type="Pfam" id="PF01135">
    <property type="entry name" value="PCMT"/>
    <property type="match status" value="1"/>
</dbReference>
<organism evidence="4">
    <name type="scientific">Camponotus floridanus</name>
    <name type="common">Florida carpenter ant</name>
    <dbReference type="NCBI Taxonomy" id="104421"/>
    <lineage>
        <taxon>Eukaryota</taxon>
        <taxon>Metazoa</taxon>
        <taxon>Ecdysozoa</taxon>
        <taxon>Arthropoda</taxon>
        <taxon>Hexapoda</taxon>
        <taxon>Insecta</taxon>
        <taxon>Pterygota</taxon>
        <taxon>Neoptera</taxon>
        <taxon>Endopterygota</taxon>
        <taxon>Hymenoptera</taxon>
        <taxon>Apocrita</taxon>
        <taxon>Aculeata</taxon>
        <taxon>Formicoidea</taxon>
        <taxon>Formicidae</taxon>
        <taxon>Formicinae</taxon>
        <taxon>Camponotus</taxon>
    </lineage>
</organism>
<evidence type="ECO:0000256" key="1">
    <source>
        <dbReference type="ARBA" id="ARBA00005369"/>
    </source>
</evidence>
<protein>
    <submittedName>
        <fullName evidence="3">Protein-L-isoaspartate O-methyltransferase domain-containing protein 1</fullName>
    </submittedName>
</protein>